<comment type="subcellular location">
    <subcellularLocation>
        <location evidence="1">Cytoplasm</location>
    </subcellularLocation>
</comment>
<evidence type="ECO:0000313" key="4">
    <source>
        <dbReference type="Proteomes" id="UP000536534"/>
    </source>
</evidence>
<evidence type="ECO:0000259" key="2">
    <source>
        <dbReference type="Pfam" id="PF02036"/>
    </source>
</evidence>
<sequence length="198" mass="21595">MLSSTFLSATNHLLAQAGWARQRLMAHAGRTARLELAPVGSIDFSVSADGYLAAWTGEDPPDVVLRLPLATLPKGLAEGMEAVMREVRIEGNAEFADALGFVFRNLRWDLEEDLSRLVGDIAAHRLVDGGRRFGAAGRETLERFGGNLVEYLTEEQPLLLPRPLLAELAAEAAALRDAVGRLDKRIARVERGRAARRG</sequence>
<feature type="domain" description="SCP2" evidence="2">
    <location>
        <begin position="11"/>
        <end position="103"/>
    </location>
</feature>
<dbReference type="PANTHER" id="PTHR38693">
    <property type="entry name" value="UBIQUINONE BIOSYNTHESIS PROTEIN UBIJ"/>
    <property type="match status" value="1"/>
</dbReference>
<organism evidence="3 4">
    <name type="scientific">Thauera phenolivorans</name>
    <dbReference type="NCBI Taxonomy" id="1792543"/>
    <lineage>
        <taxon>Bacteria</taxon>
        <taxon>Pseudomonadati</taxon>
        <taxon>Pseudomonadota</taxon>
        <taxon>Betaproteobacteria</taxon>
        <taxon>Rhodocyclales</taxon>
        <taxon>Zoogloeaceae</taxon>
        <taxon>Thauera</taxon>
    </lineage>
</organism>
<dbReference type="InterPro" id="IPR003033">
    <property type="entry name" value="SCP2_sterol-bd_dom"/>
</dbReference>
<dbReference type="RefSeq" id="WP_068809075.1">
    <property type="nucleotide sequence ID" value="NZ_MBFM01000005.1"/>
</dbReference>
<dbReference type="UniPathway" id="UPA00232"/>
<comment type="pathway">
    <text evidence="1">Cofactor biosynthesis; ubiquinone biosynthesis.</text>
</comment>
<dbReference type="HAMAP" id="MF_02215">
    <property type="entry name" value="UbiJ"/>
    <property type="match status" value="1"/>
</dbReference>
<proteinExistence type="inferred from homology"/>
<evidence type="ECO:0000313" key="3">
    <source>
        <dbReference type="EMBL" id="NLF54955.1"/>
    </source>
</evidence>
<dbReference type="Proteomes" id="UP000536534">
    <property type="component" value="Unassembled WGS sequence"/>
</dbReference>
<dbReference type="AlphaFoldDB" id="A0A7X7R888"/>
<keyword evidence="1" id="KW-0963">Cytoplasm</keyword>
<dbReference type="EMBL" id="JAAYYV010000304">
    <property type="protein sequence ID" value="NLF54955.1"/>
    <property type="molecule type" value="Genomic_DNA"/>
</dbReference>
<comment type="caution">
    <text evidence="3">The sequence shown here is derived from an EMBL/GenBank/DDBJ whole genome shotgun (WGS) entry which is preliminary data.</text>
</comment>
<comment type="similarity">
    <text evidence="1">Belongs to the UbiJ family.</text>
</comment>
<keyword evidence="1" id="KW-0831">Ubiquinone biosynthesis</keyword>
<comment type="function">
    <text evidence="1">Required for ubiquinone (coenzyme Q) biosynthesis. Binds hydrophobic ubiquinone biosynthetic intermediates via its SCP2 domain and is essential for the stability of the Ubi complex. May constitute a docking platform where Ubi enzymes assemble and access their SCP2-bound polyprenyl substrates.</text>
</comment>
<dbReference type="InterPro" id="IPR038989">
    <property type="entry name" value="UbiJ"/>
</dbReference>
<gene>
    <name evidence="1" type="primary">ubiJ</name>
    <name evidence="3" type="ORF">GX576_11285</name>
</gene>
<dbReference type="OrthoDB" id="8525483at2"/>
<dbReference type="GO" id="GO:0006744">
    <property type="term" value="P:ubiquinone biosynthetic process"/>
    <property type="evidence" value="ECO:0007669"/>
    <property type="project" value="UniProtKB-UniRule"/>
</dbReference>
<evidence type="ECO:0000256" key="1">
    <source>
        <dbReference type="HAMAP-Rule" id="MF_02215"/>
    </source>
</evidence>
<name>A0A7X7R888_9RHOO</name>
<protein>
    <recommendedName>
        <fullName evidence="1">Ubiquinone biosynthesis accessory factor UbiJ</fullName>
    </recommendedName>
</protein>
<dbReference type="Pfam" id="PF02036">
    <property type="entry name" value="SCP2"/>
    <property type="match status" value="1"/>
</dbReference>
<accession>A0A7X7R888</accession>
<dbReference type="GO" id="GO:0005737">
    <property type="term" value="C:cytoplasm"/>
    <property type="evidence" value="ECO:0007669"/>
    <property type="project" value="UniProtKB-SubCell"/>
</dbReference>
<dbReference type="PANTHER" id="PTHR38693:SF1">
    <property type="entry name" value="UBIQUINONE BIOSYNTHESIS ACCESSORY FACTOR UBIJ"/>
    <property type="match status" value="1"/>
</dbReference>
<reference evidence="3 4" key="1">
    <citation type="journal article" date="2020" name="Biotechnol. Biofuels">
        <title>New insights from the biogas microbiome by comprehensive genome-resolved metagenomics of nearly 1600 species originating from multiple anaerobic digesters.</title>
        <authorList>
            <person name="Campanaro S."/>
            <person name="Treu L."/>
            <person name="Rodriguez-R L.M."/>
            <person name="Kovalovszki A."/>
            <person name="Ziels R.M."/>
            <person name="Maus I."/>
            <person name="Zhu X."/>
            <person name="Kougias P.G."/>
            <person name="Basile A."/>
            <person name="Luo G."/>
            <person name="Schluter A."/>
            <person name="Konstantinidis K.T."/>
            <person name="Angelidaki I."/>
        </authorList>
    </citation>
    <scope>NUCLEOTIDE SEQUENCE [LARGE SCALE GENOMIC DNA]</scope>
    <source>
        <strain evidence="3">AS06rmzACSIP_256</strain>
    </source>
</reference>